<proteinExistence type="predicted"/>
<evidence type="ECO:0000313" key="2">
    <source>
        <dbReference type="Proteomes" id="UP001140087"/>
    </source>
</evidence>
<protein>
    <submittedName>
        <fullName evidence="1">Uncharacterized protein</fullName>
    </submittedName>
</protein>
<dbReference type="EMBL" id="JANBUN010003050">
    <property type="protein sequence ID" value="KAJ2792988.1"/>
    <property type="molecule type" value="Genomic_DNA"/>
</dbReference>
<dbReference type="Proteomes" id="UP001140087">
    <property type="component" value="Unassembled WGS sequence"/>
</dbReference>
<reference evidence="1" key="1">
    <citation type="submission" date="2022-07" db="EMBL/GenBank/DDBJ databases">
        <title>Phylogenomic reconstructions and comparative analyses of Kickxellomycotina fungi.</title>
        <authorList>
            <person name="Reynolds N.K."/>
            <person name="Stajich J.E."/>
            <person name="Barry K."/>
            <person name="Grigoriev I.V."/>
            <person name="Crous P."/>
            <person name="Smith M.E."/>
        </authorList>
    </citation>
    <scope>NUCLEOTIDE SEQUENCE</scope>
    <source>
        <strain evidence="1">BCRC 34780</strain>
    </source>
</reference>
<accession>A0ACC1KQ43</accession>
<keyword evidence="2" id="KW-1185">Reference proteome</keyword>
<gene>
    <name evidence="1" type="ORF">H4R21_006071</name>
</gene>
<sequence>MARSPLAQPETPATPATAYGVPFVDFEVQSDRLFDDARELLAMVFPGWAAADLSLKQPTDGITNKRKCDAAPRARACRALQQRD</sequence>
<comment type="caution">
    <text evidence="1">The sequence shown here is derived from an EMBL/GenBank/DDBJ whole genome shotgun (WGS) entry which is preliminary data.</text>
</comment>
<name>A0ACC1KQ43_9FUNG</name>
<evidence type="ECO:0000313" key="1">
    <source>
        <dbReference type="EMBL" id="KAJ2792988.1"/>
    </source>
</evidence>
<organism evidence="1 2">
    <name type="scientific">Coemansia helicoidea</name>
    <dbReference type="NCBI Taxonomy" id="1286919"/>
    <lineage>
        <taxon>Eukaryota</taxon>
        <taxon>Fungi</taxon>
        <taxon>Fungi incertae sedis</taxon>
        <taxon>Zoopagomycota</taxon>
        <taxon>Kickxellomycotina</taxon>
        <taxon>Kickxellomycetes</taxon>
        <taxon>Kickxellales</taxon>
        <taxon>Kickxellaceae</taxon>
        <taxon>Coemansia</taxon>
    </lineage>
</organism>